<reference evidence="3" key="1">
    <citation type="submission" date="2018-10" db="EMBL/GenBank/DDBJ databases">
        <title>Population genomic analysis revealed the cold adaptation of white poplar.</title>
        <authorList>
            <person name="Liu Y.-J."/>
        </authorList>
    </citation>
    <scope>NUCLEOTIDE SEQUENCE [LARGE SCALE GENOMIC DNA]</scope>
    <source>
        <strain evidence="3">PAL-ZL1</strain>
    </source>
</reference>
<proteinExistence type="predicted"/>
<dbReference type="EMBL" id="RCHU01000171">
    <property type="protein sequence ID" value="TKS12418.1"/>
    <property type="molecule type" value="Genomic_DNA"/>
</dbReference>
<feature type="compositionally biased region" description="Low complexity" evidence="1">
    <location>
        <begin position="171"/>
        <end position="184"/>
    </location>
</feature>
<comment type="caution">
    <text evidence="3">The sequence shown here is derived from an EMBL/GenBank/DDBJ whole genome shotgun (WGS) entry which is preliminary data.</text>
</comment>
<organism evidence="3">
    <name type="scientific">Populus alba</name>
    <name type="common">White poplar</name>
    <dbReference type="NCBI Taxonomy" id="43335"/>
    <lineage>
        <taxon>Eukaryota</taxon>
        <taxon>Viridiplantae</taxon>
        <taxon>Streptophyta</taxon>
        <taxon>Embryophyta</taxon>
        <taxon>Tracheophyta</taxon>
        <taxon>Spermatophyta</taxon>
        <taxon>Magnoliopsida</taxon>
        <taxon>eudicotyledons</taxon>
        <taxon>Gunneridae</taxon>
        <taxon>Pentapetalae</taxon>
        <taxon>rosids</taxon>
        <taxon>fabids</taxon>
        <taxon>Malpighiales</taxon>
        <taxon>Salicaceae</taxon>
        <taxon>Saliceae</taxon>
        <taxon>Populus</taxon>
    </lineage>
</organism>
<accession>A0A4U5QNR1</accession>
<name>A0A4U5QNR1_POPAL</name>
<evidence type="ECO:0000259" key="2">
    <source>
        <dbReference type="Pfam" id="PF13976"/>
    </source>
</evidence>
<gene>
    <name evidence="3" type="ORF">D5086_0000063470</name>
</gene>
<protein>
    <recommendedName>
        <fullName evidence="2">GAG-pre-integrase domain-containing protein</fullName>
    </recommendedName>
</protein>
<evidence type="ECO:0000256" key="1">
    <source>
        <dbReference type="SAM" id="MobiDB-lite"/>
    </source>
</evidence>
<dbReference type="Pfam" id="PF13976">
    <property type="entry name" value="gag_pre-integrs"/>
    <property type="match status" value="1"/>
</dbReference>
<dbReference type="InterPro" id="IPR025724">
    <property type="entry name" value="GAG-pre-integrase_dom"/>
</dbReference>
<sequence length="210" mass="23621">MADGLYPINLQQFPHHSFNLLANKVSGNLWHARLGHPHHQVISRLSEPSLRGKIEFCESSNHKGYCCLEPQSGRIYISRHVKFNELHFPFKTDALSKSANTRLFQLQSIPKFLDHHALSQPQHRLPTNEESATEVTEYPSSEVHPAAMSPSRSSSSLQTHEVFIPEPATYQSSESQPTVVSSSPFEPINNLPSRIHPMITRAQTGSLKPK</sequence>
<feature type="domain" description="GAG-pre-integrase" evidence="2">
    <location>
        <begin position="4"/>
        <end position="59"/>
    </location>
</feature>
<feature type="region of interest" description="Disordered" evidence="1">
    <location>
        <begin position="121"/>
        <end position="210"/>
    </location>
</feature>
<evidence type="ECO:0000313" key="3">
    <source>
        <dbReference type="EMBL" id="TKS12418.1"/>
    </source>
</evidence>
<dbReference type="AlphaFoldDB" id="A0A4U5QNR1"/>
<feature type="compositionally biased region" description="Polar residues" evidence="1">
    <location>
        <begin position="201"/>
        <end position="210"/>
    </location>
</feature>